<feature type="transmembrane region" description="Helical" evidence="1">
    <location>
        <begin position="74"/>
        <end position="98"/>
    </location>
</feature>
<keyword evidence="1" id="KW-0812">Transmembrane</keyword>
<keyword evidence="3" id="KW-1185">Reference proteome</keyword>
<gene>
    <name evidence="2" type="ORF">EV702DRAFT_677757</name>
</gene>
<proteinExistence type="predicted"/>
<keyword evidence="1" id="KW-1133">Transmembrane helix</keyword>
<reference evidence="2" key="1">
    <citation type="journal article" date="2020" name="New Phytol.">
        <title>Comparative genomics reveals dynamic genome evolution in host specialist ectomycorrhizal fungi.</title>
        <authorList>
            <person name="Lofgren L.A."/>
            <person name="Nguyen N.H."/>
            <person name="Vilgalys R."/>
            <person name="Ruytinx J."/>
            <person name="Liao H.L."/>
            <person name="Branco S."/>
            <person name="Kuo A."/>
            <person name="LaButti K."/>
            <person name="Lipzen A."/>
            <person name="Andreopoulos W."/>
            <person name="Pangilinan J."/>
            <person name="Riley R."/>
            <person name="Hundley H."/>
            <person name="Na H."/>
            <person name="Barry K."/>
            <person name="Grigoriev I.V."/>
            <person name="Stajich J.E."/>
            <person name="Kennedy P.G."/>
        </authorList>
    </citation>
    <scope>NUCLEOTIDE SEQUENCE</scope>
    <source>
        <strain evidence="2">DOB743</strain>
    </source>
</reference>
<sequence length="225" mass="24316">MDGRRLSAESQMLTTTTSPSWQTLTPISYPLTPAMSTSSFILTVTLISTDVVPGPSLQPFSVVDEEPNSASPPIMATIIGGTVIGVTLLALLLTFIVVRSRRRKQKISVTPFNLLSTAEPPQIEPQVWLELRNTSDNLAIPSRPSGKGPSTVQLDSCLAQDSRNGSPSASSRVNLISLQFPNDNDASASTVARRQRSYELEKLYHLAPTSQIVISITVEITHACK</sequence>
<dbReference type="EMBL" id="JABBWD010000069">
    <property type="protein sequence ID" value="KAG1769865.1"/>
    <property type="molecule type" value="Genomic_DNA"/>
</dbReference>
<keyword evidence="1" id="KW-0472">Membrane</keyword>
<dbReference type="AlphaFoldDB" id="A0A9P6ZKV7"/>
<evidence type="ECO:0000313" key="2">
    <source>
        <dbReference type="EMBL" id="KAG1769865.1"/>
    </source>
</evidence>
<organism evidence="2 3">
    <name type="scientific">Suillus placidus</name>
    <dbReference type="NCBI Taxonomy" id="48579"/>
    <lineage>
        <taxon>Eukaryota</taxon>
        <taxon>Fungi</taxon>
        <taxon>Dikarya</taxon>
        <taxon>Basidiomycota</taxon>
        <taxon>Agaricomycotina</taxon>
        <taxon>Agaricomycetes</taxon>
        <taxon>Agaricomycetidae</taxon>
        <taxon>Boletales</taxon>
        <taxon>Suillineae</taxon>
        <taxon>Suillaceae</taxon>
        <taxon>Suillus</taxon>
    </lineage>
</organism>
<evidence type="ECO:0000256" key="1">
    <source>
        <dbReference type="SAM" id="Phobius"/>
    </source>
</evidence>
<evidence type="ECO:0000313" key="3">
    <source>
        <dbReference type="Proteomes" id="UP000714275"/>
    </source>
</evidence>
<name>A0A9P6ZKV7_9AGAM</name>
<comment type="caution">
    <text evidence="2">The sequence shown here is derived from an EMBL/GenBank/DDBJ whole genome shotgun (WGS) entry which is preliminary data.</text>
</comment>
<dbReference type="OrthoDB" id="2658506at2759"/>
<dbReference type="Proteomes" id="UP000714275">
    <property type="component" value="Unassembled WGS sequence"/>
</dbReference>
<protein>
    <submittedName>
        <fullName evidence="2">Uncharacterized protein</fullName>
    </submittedName>
</protein>
<accession>A0A9P6ZKV7</accession>